<reference evidence="3" key="1">
    <citation type="journal article" date="2019" name="Int. J. Syst. Evol. Microbiol.">
        <title>The Global Catalogue of Microorganisms (GCM) 10K type strain sequencing project: providing services to taxonomists for standard genome sequencing and annotation.</title>
        <authorList>
            <consortium name="The Broad Institute Genomics Platform"/>
            <consortium name="The Broad Institute Genome Sequencing Center for Infectious Disease"/>
            <person name="Wu L."/>
            <person name="Ma J."/>
        </authorList>
    </citation>
    <scope>NUCLEOTIDE SEQUENCE [LARGE SCALE GENOMIC DNA]</scope>
    <source>
        <strain evidence="3">JCM 14545</strain>
    </source>
</reference>
<feature type="region of interest" description="Disordered" evidence="1">
    <location>
        <begin position="30"/>
        <end position="50"/>
    </location>
</feature>
<comment type="caution">
    <text evidence="2">The sequence shown here is derived from an EMBL/GenBank/DDBJ whole genome shotgun (WGS) entry which is preliminary data.</text>
</comment>
<name>A0ABP5E0B7_9PSEU</name>
<protein>
    <submittedName>
        <fullName evidence="2">Uncharacterized protein</fullName>
    </submittedName>
</protein>
<dbReference type="EMBL" id="BAAANN010000046">
    <property type="protein sequence ID" value="GAA1987560.1"/>
    <property type="molecule type" value="Genomic_DNA"/>
</dbReference>
<evidence type="ECO:0000256" key="1">
    <source>
        <dbReference type="SAM" id="MobiDB-lite"/>
    </source>
</evidence>
<organism evidence="2 3">
    <name type="scientific">Amycolatopsis minnesotensis</name>
    <dbReference type="NCBI Taxonomy" id="337894"/>
    <lineage>
        <taxon>Bacteria</taxon>
        <taxon>Bacillati</taxon>
        <taxon>Actinomycetota</taxon>
        <taxon>Actinomycetes</taxon>
        <taxon>Pseudonocardiales</taxon>
        <taxon>Pseudonocardiaceae</taxon>
        <taxon>Amycolatopsis</taxon>
    </lineage>
</organism>
<gene>
    <name evidence="2" type="ORF">GCM10009754_77060</name>
</gene>
<keyword evidence="3" id="KW-1185">Reference proteome</keyword>
<dbReference type="Proteomes" id="UP001501116">
    <property type="component" value="Unassembled WGS sequence"/>
</dbReference>
<accession>A0ABP5E0B7</accession>
<evidence type="ECO:0000313" key="3">
    <source>
        <dbReference type="Proteomes" id="UP001501116"/>
    </source>
</evidence>
<proteinExistence type="predicted"/>
<evidence type="ECO:0000313" key="2">
    <source>
        <dbReference type="EMBL" id="GAA1987560.1"/>
    </source>
</evidence>
<sequence>MAGVFVPLFVGEGPKNKVLFSKSAMGTDHRTAKSGGISGNPGLSGVAGDSGAPPRIKVVTLAAAPDWLCGPRATGRSCGSFRLAAVPLDNSTPAVRMMGVFVLSFAGGWLKDRGFVARSAVDVVAAGGGIGPQAARG</sequence>